<keyword evidence="1" id="KW-0472">Membrane</keyword>
<evidence type="ECO:0000256" key="1">
    <source>
        <dbReference type="SAM" id="Phobius"/>
    </source>
</evidence>
<protein>
    <submittedName>
        <fullName evidence="2">Uncharacterized protein</fullName>
    </submittedName>
</protein>
<dbReference type="Proteomes" id="UP001257659">
    <property type="component" value="Unassembled WGS sequence"/>
</dbReference>
<organism evidence="2 3">
    <name type="scientific">Mesonia maritima</name>
    <dbReference type="NCBI Taxonomy" id="1793873"/>
    <lineage>
        <taxon>Bacteria</taxon>
        <taxon>Pseudomonadati</taxon>
        <taxon>Bacteroidota</taxon>
        <taxon>Flavobacteriia</taxon>
        <taxon>Flavobacteriales</taxon>
        <taxon>Flavobacteriaceae</taxon>
        <taxon>Mesonia</taxon>
    </lineage>
</organism>
<keyword evidence="1" id="KW-1133">Transmembrane helix</keyword>
<reference evidence="2 3" key="1">
    <citation type="submission" date="2023-07" db="EMBL/GenBank/DDBJ databases">
        <title>Genomic Encyclopedia of Type Strains, Phase IV (KMG-IV): sequencing the most valuable type-strain genomes for metagenomic binning, comparative biology and taxonomic classification.</title>
        <authorList>
            <person name="Goeker M."/>
        </authorList>
    </citation>
    <scope>NUCLEOTIDE SEQUENCE [LARGE SCALE GENOMIC DNA]</scope>
    <source>
        <strain evidence="2 3">DSM 102814</strain>
    </source>
</reference>
<feature type="transmembrane region" description="Helical" evidence="1">
    <location>
        <begin position="12"/>
        <end position="30"/>
    </location>
</feature>
<evidence type="ECO:0000313" key="3">
    <source>
        <dbReference type="Proteomes" id="UP001257659"/>
    </source>
</evidence>
<sequence>MNKYVKKIPTKILRIIPISIAIIALLVRQAEFFSHMTMLVITLALIPLPLVVLFELKRRRKTEVTEF</sequence>
<keyword evidence="1" id="KW-0812">Transmembrane</keyword>
<dbReference type="EMBL" id="JAVDQA010000005">
    <property type="protein sequence ID" value="MDR6301215.1"/>
    <property type="molecule type" value="Genomic_DNA"/>
</dbReference>
<dbReference type="RefSeq" id="WP_309728362.1">
    <property type="nucleotide sequence ID" value="NZ_JAVDQA010000005.1"/>
</dbReference>
<feature type="transmembrane region" description="Helical" evidence="1">
    <location>
        <begin position="36"/>
        <end position="54"/>
    </location>
</feature>
<keyword evidence="3" id="KW-1185">Reference proteome</keyword>
<gene>
    <name evidence="2" type="ORF">GGR31_001866</name>
</gene>
<proteinExistence type="predicted"/>
<comment type="caution">
    <text evidence="2">The sequence shown here is derived from an EMBL/GenBank/DDBJ whole genome shotgun (WGS) entry which is preliminary data.</text>
</comment>
<accession>A0ABU1K6I4</accession>
<evidence type="ECO:0000313" key="2">
    <source>
        <dbReference type="EMBL" id="MDR6301215.1"/>
    </source>
</evidence>
<name>A0ABU1K6I4_9FLAO</name>